<name>A0A411HLY1_9GAMM</name>
<dbReference type="PANTHER" id="PTHR43739">
    <property type="entry name" value="XYLOGLUCANASE (EUROFUNG)"/>
    <property type="match status" value="1"/>
</dbReference>
<dbReference type="EMBL" id="CP035704">
    <property type="protein sequence ID" value="QBB71542.1"/>
    <property type="molecule type" value="Genomic_DNA"/>
</dbReference>
<dbReference type="InterPro" id="IPR036278">
    <property type="entry name" value="Sialidase_sf"/>
</dbReference>
<dbReference type="PANTHER" id="PTHR43739:SF5">
    <property type="entry name" value="EXO-ALPHA-SIALIDASE"/>
    <property type="match status" value="1"/>
</dbReference>
<dbReference type="GO" id="GO:0010411">
    <property type="term" value="P:xyloglucan metabolic process"/>
    <property type="evidence" value="ECO:0007669"/>
    <property type="project" value="TreeGrafter"/>
</dbReference>
<accession>A0A411HLY1</accession>
<gene>
    <name evidence="4" type="ORF">ELE36_14905</name>
</gene>
<keyword evidence="1" id="KW-0677">Repeat</keyword>
<sequence>MRGFAMSKYHFRQLFRSSWLVVLLILATALAHAQPAPPSALEGLQWRLVGPFRAGWSTMAVGIPDQPDTFLFAAADGGVWKTTDAGQTWQPIFDEQPDASIGALAIAPSNAQIIYVGTGQPEPRYDIAAGNGMYKSGDGGKTWQHIGLEATRHIGAIMIDPKNPDVVIVAALGHIFGSNPERGIFRSSDGGKTWQHTLAIDADTGVVDLAADPADAKAIYASAWQARNYPWLSYFTPISGSHSGIYKSGDGGLSWTRLGGNGWPDGKLGRIGLAVTHTASGVRIYASVDGGAKGGLYRSDDGGANWQYINPTKAFASWYSSRLTVAPNDPDTVYTVGQSIRRSADAGKTFEIIKGAPGGDDYHYVWINPQHPERIVTASDQGTVVSINGGKSWSSWYNQPTGQFYHLAADNRFPYWIYSGQQDSGTVAISSRSDYGALSFRDWHPVGADERDYDLPDPLDPNIVYGSGLGGHLTRWDARTGVSQNITPWPVSSYGKRATDVKYRYTWITPIALSAKPPYALYQGAQVLFRSLDQGRHWQTISPDLSAKSSSDKKCAQGDLNLPDARRCGFGLIYTIAPSPRDNDEIWIGTDDGRIQLTRDGGKQWSAITPPHLPSWAQVSSIDASALQAGTAYAAADDHREDSFIPHVYRTHDYGKTWDEVTHGLLSNRFVSVVRADPVRAGLLYAGTENGVFVSFDDGDNWQPLQHGLPHTWVRDLLVHGNDLIAATQGRAIWTLDDVSALRQLDPAATQTRLFHPAPAYRLRANQNADTPLPPETPLGSNPPEGAVIDYSLAANAHAPIVLEVRDSAGKILRYFASDKPESTPAVARYFDAQWIAPPAQLATAAGLHRFVWDLRYARPQAIQYGYSIAATWGKSAPITPQGTLVLPGDYDIVMRVDGQEYHAPLKVVADPRVEIDAEALKQSVEFSTVLSAMLKRDFIGNGEISAVRKQIGAQKNKLAASRKNTAATNALNVFDSKAAALINSAGEGAVNLAAIGEVLVGITNDIENTDRGPTEPQRQALQTYDDLLSKTLRQWQVLKDHDLIALNALLRAANLSEIVLPNEDQIAPESDDGGQDLP</sequence>
<feature type="chain" id="PRO_5019097360" description="Sortilin N-terminal domain-containing protein" evidence="2">
    <location>
        <begin position="34"/>
        <end position="1079"/>
    </location>
</feature>
<keyword evidence="2" id="KW-0732">Signal</keyword>
<protein>
    <recommendedName>
        <fullName evidence="3">Sortilin N-terminal domain-containing protein</fullName>
    </recommendedName>
</protein>
<dbReference type="Proteomes" id="UP000291562">
    <property type="component" value="Chromosome"/>
</dbReference>
<dbReference type="KEGG" id="xbc:ELE36_14905"/>
<evidence type="ECO:0000256" key="2">
    <source>
        <dbReference type="SAM" id="SignalP"/>
    </source>
</evidence>
<organism evidence="4 5">
    <name type="scientific">Pseudolysobacter antarcticus</name>
    <dbReference type="NCBI Taxonomy" id="2511995"/>
    <lineage>
        <taxon>Bacteria</taxon>
        <taxon>Pseudomonadati</taxon>
        <taxon>Pseudomonadota</taxon>
        <taxon>Gammaproteobacteria</taxon>
        <taxon>Lysobacterales</taxon>
        <taxon>Rhodanobacteraceae</taxon>
        <taxon>Pseudolysobacter</taxon>
    </lineage>
</organism>
<dbReference type="InterPro" id="IPR015943">
    <property type="entry name" value="WD40/YVTN_repeat-like_dom_sf"/>
</dbReference>
<dbReference type="AlphaFoldDB" id="A0A411HLY1"/>
<dbReference type="InterPro" id="IPR031778">
    <property type="entry name" value="Sortilin_N"/>
</dbReference>
<evidence type="ECO:0000256" key="1">
    <source>
        <dbReference type="ARBA" id="ARBA00022737"/>
    </source>
</evidence>
<dbReference type="CDD" id="cd15482">
    <property type="entry name" value="Sialidase_non-viral"/>
    <property type="match status" value="1"/>
</dbReference>
<dbReference type="OrthoDB" id="5711096at2"/>
<feature type="signal peptide" evidence="2">
    <location>
        <begin position="1"/>
        <end position="33"/>
    </location>
</feature>
<reference evidence="4 5" key="1">
    <citation type="submission" date="2019-01" db="EMBL/GenBank/DDBJ databases">
        <title>Pseudolysobacter antarctica gen. nov., sp. nov., isolated from Fildes Peninsula, Antarctica.</title>
        <authorList>
            <person name="Wei Z."/>
            <person name="Peng F."/>
        </authorList>
    </citation>
    <scope>NUCLEOTIDE SEQUENCE [LARGE SCALE GENOMIC DNA]</scope>
    <source>
        <strain evidence="4 5">AQ6-296</strain>
    </source>
</reference>
<dbReference type="Gene3D" id="2.130.10.10">
    <property type="entry name" value="YVTN repeat-like/Quinoprotein amine dehydrogenase"/>
    <property type="match status" value="5"/>
</dbReference>
<evidence type="ECO:0000259" key="3">
    <source>
        <dbReference type="Pfam" id="PF15902"/>
    </source>
</evidence>
<evidence type="ECO:0000313" key="5">
    <source>
        <dbReference type="Proteomes" id="UP000291562"/>
    </source>
</evidence>
<dbReference type="InterPro" id="IPR052025">
    <property type="entry name" value="Xyloglucanase_GH74"/>
</dbReference>
<dbReference type="Pfam" id="PF15902">
    <property type="entry name" value="Sortilin-Vps10"/>
    <property type="match status" value="1"/>
</dbReference>
<proteinExistence type="predicted"/>
<keyword evidence="5" id="KW-1185">Reference proteome</keyword>
<dbReference type="SUPFAM" id="SSF50939">
    <property type="entry name" value="Sialidases"/>
    <property type="match status" value="1"/>
</dbReference>
<feature type="domain" description="Sortilin N-terminal" evidence="3">
    <location>
        <begin position="79"/>
        <end position="197"/>
    </location>
</feature>
<evidence type="ECO:0000313" key="4">
    <source>
        <dbReference type="EMBL" id="QBB71542.1"/>
    </source>
</evidence>
<dbReference type="SUPFAM" id="SSF110296">
    <property type="entry name" value="Oligoxyloglucan reducing end-specific cellobiohydrolase"/>
    <property type="match status" value="1"/>
</dbReference>